<feature type="domain" description="RING-type" evidence="14">
    <location>
        <begin position="236"/>
        <end position="278"/>
    </location>
</feature>
<comment type="catalytic activity">
    <reaction evidence="1">
        <text>S-ubiquitinyl-[E2 ubiquitin-conjugating enzyme]-L-cysteine + [acceptor protein]-L-lysine = [E2 ubiquitin-conjugating enzyme]-L-cysteine + N(6)-ubiquitinyl-[acceptor protein]-L-lysine.</text>
        <dbReference type="EC" id="2.3.2.27"/>
    </reaction>
</comment>
<proteinExistence type="predicted"/>
<evidence type="ECO:0000256" key="11">
    <source>
        <dbReference type="ARBA" id="ARBA00023136"/>
    </source>
</evidence>
<keyword evidence="8" id="KW-0833">Ubl conjugation pathway</keyword>
<evidence type="ECO:0000256" key="12">
    <source>
        <dbReference type="PROSITE-ProRule" id="PRU00175"/>
    </source>
</evidence>
<evidence type="ECO:0000256" key="5">
    <source>
        <dbReference type="ARBA" id="ARBA00022692"/>
    </source>
</evidence>
<keyword evidence="9" id="KW-0862">Zinc</keyword>
<name>A0A428NKF8_9HYPO</name>
<keyword evidence="10" id="KW-1133">Transmembrane helix</keyword>
<dbReference type="CDD" id="cd16454">
    <property type="entry name" value="RING-H2_PA-TM-RING"/>
    <property type="match status" value="1"/>
</dbReference>
<evidence type="ECO:0000313" key="16">
    <source>
        <dbReference type="Proteomes" id="UP000288168"/>
    </source>
</evidence>
<evidence type="ECO:0000256" key="7">
    <source>
        <dbReference type="ARBA" id="ARBA00022771"/>
    </source>
</evidence>
<evidence type="ECO:0000256" key="2">
    <source>
        <dbReference type="ARBA" id="ARBA00004141"/>
    </source>
</evidence>
<evidence type="ECO:0000256" key="3">
    <source>
        <dbReference type="ARBA" id="ARBA00012483"/>
    </source>
</evidence>
<keyword evidence="4" id="KW-0808">Transferase</keyword>
<sequence>EVDIAGVVVPVQASNVDSFTGPGSVAYLSCDIEPTSTSLSSPSTLLDKVLDSEPDAIVLYTTSGDWCGFEGLTTVGKIFTTVNASDARSSISYLGEANKLSTEVHVSVTGNPSALDQYGERVNGETGGGDKIVVVVSSIGGSLFGLFVLTTVAGAIRAYQHPERYGPRDEQVEHSPQTRIQGLARAVLDTFPVVKFSQRGELTAASTDVELQPREAHEGPTHDTVAHPAEPEPPACSICTENFTAQEHVRILPCRHEFHPTCVDPWLIQQSTKCPLCRSEFGPIDASNGVQDRVSNRED</sequence>
<feature type="non-terminal residue" evidence="15">
    <location>
        <position position="1"/>
    </location>
</feature>
<dbReference type="SUPFAM" id="SSF57850">
    <property type="entry name" value="RING/U-box"/>
    <property type="match status" value="1"/>
</dbReference>
<evidence type="ECO:0000256" key="6">
    <source>
        <dbReference type="ARBA" id="ARBA00022723"/>
    </source>
</evidence>
<feature type="region of interest" description="Disordered" evidence="13">
    <location>
        <begin position="204"/>
        <end position="229"/>
    </location>
</feature>
<evidence type="ECO:0000259" key="14">
    <source>
        <dbReference type="PROSITE" id="PS50089"/>
    </source>
</evidence>
<organism evidence="15 16">
    <name type="scientific">Fusarium duplospermum</name>
    <dbReference type="NCBI Taxonomy" id="1325734"/>
    <lineage>
        <taxon>Eukaryota</taxon>
        <taxon>Fungi</taxon>
        <taxon>Dikarya</taxon>
        <taxon>Ascomycota</taxon>
        <taxon>Pezizomycotina</taxon>
        <taxon>Sordariomycetes</taxon>
        <taxon>Hypocreomycetidae</taxon>
        <taxon>Hypocreales</taxon>
        <taxon>Nectriaceae</taxon>
        <taxon>Fusarium</taxon>
        <taxon>Fusarium solani species complex</taxon>
    </lineage>
</organism>
<evidence type="ECO:0000256" key="13">
    <source>
        <dbReference type="SAM" id="MobiDB-lite"/>
    </source>
</evidence>
<feature type="compositionally biased region" description="Basic and acidic residues" evidence="13">
    <location>
        <begin position="211"/>
        <end position="225"/>
    </location>
</feature>
<dbReference type="Pfam" id="PF13639">
    <property type="entry name" value="zf-RING_2"/>
    <property type="match status" value="1"/>
</dbReference>
<dbReference type="SMART" id="SM00184">
    <property type="entry name" value="RING"/>
    <property type="match status" value="1"/>
</dbReference>
<dbReference type="Gene3D" id="3.30.40.10">
    <property type="entry name" value="Zinc/RING finger domain, C3HC4 (zinc finger)"/>
    <property type="match status" value="1"/>
</dbReference>
<dbReference type="AlphaFoldDB" id="A0A428NKF8"/>
<keyword evidence="6" id="KW-0479">Metal-binding</keyword>
<evidence type="ECO:0000313" key="15">
    <source>
        <dbReference type="EMBL" id="RSL41281.1"/>
    </source>
</evidence>
<dbReference type="InterPro" id="IPR013083">
    <property type="entry name" value="Znf_RING/FYVE/PHD"/>
</dbReference>
<dbReference type="PANTHER" id="PTHR45977:SF4">
    <property type="entry name" value="RING-TYPE DOMAIN-CONTAINING PROTEIN"/>
    <property type="match status" value="1"/>
</dbReference>
<keyword evidence="7 12" id="KW-0863">Zinc-finger</keyword>
<dbReference type="GO" id="GO:0061630">
    <property type="term" value="F:ubiquitin protein ligase activity"/>
    <property type="evidence" value="ECO:0007669"/>
    <property type="project" value="UniProtKB-EC"/>
</dbReference>
<evidence type="ECO:0000256" key="8">
    <source>
        <dbReference type="ARBA" id="ARBA00022786"/>
    </source>
</evidence>
<reference evidence="15 16" key="1">
    <citation type="submission" date="2017-06" db="EMBL/GenBank/DDBJ databases">
        <title>Comparative genomic analysis of Ambrosia Fusariam Clade fungi.</title>
        <authorList>
            <person name="Stajich J.E."/>
            <person name="Carrillo J."/>
            <person name="Kijimoto T."/>
            <person name="Eskalen A."/>
            <person name="O'Donnell K."/>
            <person name="Kasson M."/>
        </authorList>
    </citation>
    <scope>NUCLEOTIDE SEQUENCE [LARGE SCALE GENOMIC DNA]</scope>
    <source>
        <strain evidence="15 16">NRRL62584</strain>
    </source>
</reference>
<keyword evidence="16" id="KW-1185">Reference proteome</keyword>
<evidence type="ECO:0000256" key="10">
    <source>
        <dbReference type="ARBA" id="ARBA00022989"/>
    </source>
</evidence>
<dbReference type="GO" id="GO:0008270">
    <property type="term" value="F:zinc ion binding"/>
    <property type="evidence" value="ECO:0007669"/>
    <property type="project" value="UniProtKB-KW"/>
</dbReference>
<dbReference type="EC" id="2.3.2.27" evidence="3"/>
<dbReference type="InterPro" id="IPR001841">
    <property type="entry name" value="Znf_RING"/>
</dbReference>
<evidence type="ECO:0000256" key="1">
    <source>
        <dbReference type="ARBA" id="ARBA00000900"/>
    </source>
</evidence>
<keyword evidence="11" id="KW-0472">Membrane</keyword>
<dbReference type="PROSITE" id="PS50089">
    <property type="entry name" value="ZF_RING_2"/>
    <property type="match status" value="1"/>
</dbReference>
<dbReference type="GO" id="GO:0016567">
    <property type="term" value="P:protein ubiquitination"/>
    <property type="evidence" value="ECO:0007669"/>
    <property type="project" value="TreeGrafter"/>
</dbReference>
<dbReference type="GO" id="GO:0006511">
    <property type="term" value="P:ubiquitin-dependent protein catabolic process"/>
    <property type="evidence" value="ECO:0007669"/>
    <property type="project" value="TreeGrafter"/>
</dbReference>
<dbReference type="STRING" id="1325734.A0A428NKF8"/>
<comment type="caution">
    <text evidence="15">The sequence shown here is derived from an EMBL/GenBank/DDBJ whole genome shotgun (WGS) entry which is preliminary data.</text>
</comment>
<dbReference type="OrthoDB" id="8062037at2759"/>
<dbReference type="PANTHER" id="PTHR45977">
    <property type="entry name" value="TARGET OF ERK KINASE MPK-1"/>
    <property type="match status" value="1"/>
</dbReference>
<keyword evidence="5" id="KW-0812">Transmembrane</keyword>
<evidence type="ECO:0000256" key="4">
    <source>
        <dbReference type="ARBA" id="ARBA00022679"/>
    </source>
</evidence>
<dbReference type="Proteomes" id="UP000288168">
    <property type="component" value="Unassembled WGS sequence"/>
</dbReference>
<protein>
    <recommendedName>
        <fullName evidence="3">RING-type E3 ubiquitin transferase</fullName>
        <ecNumber evidence="3">2.3.2.27</ecNumber>
    </recommendedName>
</protein>
<gene>
    <name evidence="15" type="ORF">CEP54_015869</name>
</gene>
<dbReference type="GO" id="GO:0016020">
    <property type="term" value="C:membrane"/>
    <property type="evidence" value="ECO:0007669"/>
    <property type="project" value="UniProtKB-SubCell"/>
</dbReference>
<evidence type="ECO:0000256" key="9">
    <source>
        <dbReference type="ARBA" id="ARBA00022833"/>
    </source>
</evidence>
<dbReference type="EMBL" id="NKCI01000429">
    <property type="protein sequence ID" value="RSL41281.1"/>
    <property type="molecule type" value="Genomic_DNA"/>
</dbReference>
<accession>A0A428NKF8</accession>
<comment type="subcellular location">
    <subcellularLocation>
        <location evidence="2">Membrane</location>
        <topology evidence="2">Multi-pass membrane protein</topology>
    </subcellularLocation>
</comment>